<dbReference type="OrthoDB" id="9814783at2"/>
<name>A0A4R6RJA1_9BURK</name>
<dbReference type="CDD" id="cd07067">
    <property type="entry name" value="HP_PGM_like"/>
    <property type="match status" value="1"/>
</dbReference>
<dbReference type="Pfam" id="PF00300">
    <property type="entry name" value="His_Phos_1"/>
    <property type="match status" value="1"/>
</dbReference>
<reference evidence="1 2" key="1">
    <citation type="submission" date="2019-03" db="EMBL/GenBank/DDBJ databases">
        <title>Genomic Encyclopedia of Type Strains, Phase IV (KMG-IV): sequencing the most valuable type-strain genomes for metagenomic binning, comparative biology and taxonomic classification.</title>
        <authorList>
            <person name="Goeker M."/>
        </authorList>
    </citation>
    <scope>NUCLEOTIDE SEQUENCE [LARGE SCALE GENOMIC DNA]</scope>
    <source>
        <strain evidence="1 2">DSM 11901</strain>
    </source>
</reference>
<dbReference type="InterPro" id="IPR029033">
    <property type="entry name" value="His_PPase_superfam"/>
</dbReference>
<evidence type="ECO:0000313" key="1">
    <source>
        <dbReference type="EMBL" id="TDP85706.1"/>
    </source>
</evidence>
<dbReference type="EMBL" id="SNXW01000002">
    <property type="protein sequence ID" value="TDP85706.1"/>
    <property type="molecule type" value="Genomic_DNA"/>
</dbReference>
<dbReference type="InterPro" id="IPR013078">
    <property type="entry name" value="His_Pase_superF_clade-1"/>
</dbReference>
<proteinExistence type="predicted"/>
<dbReference type="Gene3D" id="3.40.50.1240">
    <property type="entry name" value="Phosphoglycerate mutase-like"/>
    <property type="match status" value="1"/>
</dbReference>
<sequence length="163" mass="18335">MDLILWRHAQAQMLLAEDGETVLPFELERDLARTLTPKGQRQAERMAEWLNQRLPDTTRVLVSPALRTQQTAAALGRKVRTLDTLNPLASVDDLLAAARWPVSRDPVLIVGHQPTLGLLAARLLTGQDQPWSVRKGAVWWLRSREREGDEQVVLHAVMPPDMA</sequence>
<keyword evidence="2" id="KW-1185">Reference proteome</keyword>
<gene>
    <name evidence="1" type="ORF">EV672_10255</name>
</gene>
<comment type="caution">
    <text evidence="1">The sequence shown here is derived from an EMBL/GenBank/DDBJ whole genome shotgun (WGS) entry which is preliminary data.</text>
</comment>
<dbReference type="SMART" id="SM00855">
    <property type="entry name" value="PGAM"/>
    <property type="match status" value="1"/>
</dbReference>
<dbReference type="RefSeq" id="WP_133606601.1">
    <property type="nucleotide sequence ID" value="NZ_SNXW01000002.1"/>
</dbReference>
<dbReference type="SUPFAM" id="SSF53254">
    <property type="entry name" value="Phosphoglycerate mutase-like"/>
    <property type="match status" value="1"/>
</dbReference>
<protein>
    <submittedName>
        <fullName evidence="1">Phosphohistidine phosphatase SixA</fullName>
    </submittedName>
</protein>
<accession>A0A4R6RJA1</accession>
<dbReference type="AlphaFoldDB" id="A0A4R6RJA1"/>
<organism evidence="1 2">
    <name type="scientific">Aquabacterium commune</name>
    <dbReference type="NCBI Taxonomy" id="70586"/>
    <lineage>
        <taxon>Bacteria</taxon>
        <taxon>Pseudomonadati</taxon>
        <taxon>Pseudomonadota</taxon>
        <taxon>Betaproteobacteria</taxon>
        <taxon>Burkholderiales</taxon>
        <taxon>Aquabacterium</taxon>
    </lineage>
</organism>
<evidence type="ECO:0000313" key="2">
    <source>
        <dbReference type="Proteomes" id="UP000294593"/>
    </source>
</evidence>
<dbReference type="Proteomes" id="UP000294593">
    <property type="component" value="Unassembled WGS sequence"/>
</dbReference>